<protein>
    <submittedName>
        <fullName evidence="1">Uncharacterized protein</fullName>
    </submittedName>
</protein>
<reference evidence="1 2" key="1">
    <citation type="submission" date="2016-05" db="EMBL/GenBank/DDBJ databases">
        <title>Complete Genome and Methylome Analysis of Psychrotrophic Bacterial Isolates from Antarctic Lake Untersee.</title>
        <authorList>
            <person name="Fomenkov A."/>
            <person name="Akimov V.N."/>
            <person name="Vasilyeva L.V."/>
            <person name="Andersen D."/>
            <person name="Vincze T."/>
            <person name="Roberts R.J."/>
        </authorList>
    </citation>
    <scope>NUCLEOTIDE SEQUENCE [LARGE SCALE GENOMIC DNA]</scope>
    <source>
        <strain evidence="1 2">U14-5</strain>
    </source>
</reference>
<accession>A0A1L6ZJB2</accession>
<dbReference type="EMBL" id="CP015607">
    <property type="protein sequence ID" value="APT46613.1"/>
    <property type="molecule type" value="Genomic_DNA"/>
</dbReference>
<proteinExistence type="predicted"/>
<gene>
    <name evidence="1" type="ORF">BSA145_12615</name>
</gene>
<dbReference type="RefSeq" id="WP_075622688.1">
    <property type="nucleotide sequence ID" value="NZ_CP015607.1"/>
</dbReference>
<sequence>MSLFKREKVERVIESIEIVGISDEVAKDVAIALLKGEGTITDWETENWWGLTKETAKIRLSDKYTVTIEKNESY</sequence>
<evidence type="ECO:0000313" key="1">
    <source>
        <dbReference type="EMBL" id="APT46613.1"/>
    </source>
</evidence>
<dbReference type="AlphaFoldDB" id="A0A1L6ZJB2"/>
<evidence type="ECO:0000313" key="2">
    <source>
        <dbReference type="Proteomes" id="UP000185426"/>
    </source>
</evidence>
<name>A0A1L6ZJB2_BACIA</name>
<organism evidence="1 2">
    <name type="scientific">Bacillus safensis</name>
    <dbReference type="NCBI Taxonomy" id="561879"/>
    <lineage>
        <taxon>Bacteria</taxon>
        <taxon>Bacillati</taxon>
        <taxon>Bacillota</taxon>
        <taxon>Bacilli</taxon>
        <taxon>Bacillales</taxon>
        <taxon>Bacillaceae</taxon>
        <taxon>Bacillus</taxon>
    </lineage>
</organism>
<dbReference type="Proteomes" id="UP000185426">
    <property type="component" value="Chromosome"/>
</dbReference>